<keyword evidence="1" id="KW-0472">Membrane</keyword>
<keyword evidence="1" id="KW-0812">Transmembrane</keyword>
<protein>
    <submittedName>
        <fullName evidence="2">Uncharacterized protein</fullName>
    </submittedName>
</protein>
<dbReference type="AlphaFoldDB" id="F3L0T9"/>
<keyword evidence="3" id="KW-1185">Reference proteome</keyword>
<evidence type="ECO:0000256" key="1">
    <source>
        <dbReference type="SAM" id="Phobius"/>
    </source>
</evidence>
<dbReference type="EMBL" id="AEIG01000025">
    <property type="protein sequence ID" value="EGG30047.1"/>
    <property type="molecule type" value="Genomic_DNA"/>
</dbReference>
<sequence length="74" mass="7960">MWAVAKTFRVKHGKVVPQAALLAAWVKFGLCALGFAWVFTLPDVTAGAVFSGFIMQMLLITAGNSWVAMATQKS</sequence>
<accession>F3L0T9</accession>
<dbReference type="Proteomes" id="UP000005615">
    <property type="component" value="Unassembled WGS sequence"/>
</dbReference>
<comment type="caution">
    <text evidence="2">The sequence shown here is derived from an EMBL/GenBank/DDBJ whole genome shotgun (WGS) entry which is preliminary data.</text>
</comment>
<organism evidence="2 3">
    <name type="scientific">Aequoribacter fuscus</name>
    <dbReference type="NCBI Taxonomy" id="2518989"/>
    <lineage>
        <taxon>Bacteria</taxon>
        <taxon>Pseudomonadati</taxon>
        <taxon>Pseudomonadota</taxon>
        <taxon>Gammaproteobacteria</taxon>
        <taxon>Cellvibrionales</taxon>
        <taxon>Halieaceae</taxon>
        <taxon>Aequoribacter</taxon>
    </lineage>
</organism>
<reference evidence="2 3" key="1">
    <citation type="journal article" date="2011" name="J. Bacteriol.">
        <title>Genome sequence of strain IMCC3088, a proteorhodopsin-containing marine bacterium belonging to the OM60/NOR5 clade.</title>
        <authorList>
            <person name="Jang Y."/>
            <person name="Oh H.M."/>
            <person name="Kang I."/>
            <person name="Lee K."/>
            <person name="Yang S.J."/>
            <person name="Cho J.C."/>
        </authorList>
    </citation>
    <scope>NUCLEOTIDE SEQUENCE [LARGE SCALE GENOMIC DNA]</scope>
    <source>
        <strain evidence="2 3">IMCC3088</strain>
    </source>
</reference>
<proteinExistence type="predicted"/>
<evidence type="ECO:0000313" key="3">
    <source>
        <dbReference type="Proteomes" id="UP000005615"/>
    </source>
</evidence>
<gene>
    <name evidence="2" type="ORF">IMCC3088_1031</name>
</gene>
<dbReference type="STRING" id="2518989.IMCC3088_1031"/>
<keyword evidence="1" id="KW-1133">Transmembrane helix</keyword>
<feature type="transmembrane region" description="Helical" evidence="1">
    <location>
        <begin position="46"/>
        <end position="69"/>
    </location>
</feature>
<feature type="transmembrane region" description="Helical" evidence="1">
    <location>
        <begin position="20"/>
        <end position="40"/>
    </location>
</feature>
<name>F3L0T9_9GAMM</name>
<evidence type="ECO:0000313" key="2">
    <source>
        <dbReference type="EMBL" id="EGG30047.1"/>
    </source>
</evidence>